<evidence type="ECO:0000313" key="2">
    <source>
        <dbReference type="Proteomes" id="UP000217895"/>
    </source>
</evidence>
<keyword evidence="2" id="KW-1185">Reference proteome</keyword>
<reference evidence="1 2" key="1">
    <citation type="submission" date="2017-06" db="EMBL/GenBank/DDBJ databases">
        <title>Genome sequencing of cyanobaciteial culture collection at National Institute for Environmental Studies (NIES).</title>
        <authorList>
            <person name="Hirose Y."/>
            <person name="Shimura Y."/>
            <person name="Fujisawa T."/>
            <person name="Nakamura Y."/>
            <person name="Kawachi M."/>
        </authorList>
    </citation>
    <scope>NUCLEOTIDE SEQUENCE [LARGE SCALE GENOMIC DNA]</scope>
    <source>
        <strain evidence="1 2">NIES-2135</strain>
    </source>
</reference>
<dbReference type="Proteomes" id="UP000217895">
    <property type="component" value="Chromosome"/>
</dbReference>
<evidence type="ECO:0000313" key="1">
    <source>
        <dbReference type="EMBL" id="BAY58926.1"/>
    </source>
</evidence>
<accession>A0A1Z4JQC5</accession>
<protein>
    <submittedName>
        <fullName evidence="1">Uncharacterized protein</fullName>
    </submittedName>
</protein>
<organism evidence="1 2">
    <name type="scientific">Leptolyngbya boryana NIES-2135</name>
    <dbReference type="NCBI Taxonomy" id="1973484"/>
    <lineage>
        <taxon>Bacteria</taxon>
        <taxon>Bacillati</taxon>
        <taxon>Cyanobacteriota</taxon>
        <taxon>Cyanophyceae</taxon>
        <taxon>Leptolyngbyales</taxon>
        <taxon>Leptolyngbyaceae</taxon>
        <taxon>Leptolyngbya group</taxon>
        <taxon>Leptolyngbya</taxon>
    </lineage>
</organism>
<dbReference type="AlphaFoldDB" id="A0A1Z4JQC5"/>
<name>A0A1Z4JQC5_LEPBY</name>
<gene>
    <name evidence="1" type="ORF">NIES2135_58010</name>
</gene>
<proteinExistence type="predicted"/>
<sequence>MNDLEQNRIRRLENHVSILITQLAITNTDLWHVVGELYNLYDPSHPRAIELSKKQLSIGNRIEAIRSLAPQPKTF</sequence>
<dbReference type="EMBL" id="AP018203">
    <property type="protein sequence ID" value="BAY58926.1"/>
    <property type="molecule type" value="Genomic_DNA"/>
</dbReference>